<name>A0A8K0N8I3_COCNU</name>
<evidence type="ECO:0000259" key="1">
    <source>
        <dbReference type="Pfam" id="PF13088"/>
    </source>
</evidence>
<dbReference type="PANTHER" id="PTHR43752">
    <property type="entry name" value="BNR/ASP-BOX REPEAT FAMILY PROTEIN"/>
    <property type="match status" value="1"/>
</dbReference>
<organism evidence="2 3">
    <name type="scientific">Cocos nucifera</name>
    <name type="common">Coconut palm</name>
    <dbReference type="NCBI Taxonomy" id="13894"/>
    <lineage>
        <taxon>Eukaryota</taxon>
        <taxon>Viridiplantae</taxon>
        <taxon>Streptophyta</taxon>
        <taxon>Embryophyta</taxon>
        <taxon>Tracheophyta</taxon>
        <taxon>Spermatophyta</taxon>
        <taxon>Magnoliopsida</taxon>
        <taxon>Liliopsida</taxon>
        <taxon>Arecaceae</taxon>
        <taxon>Arecoideae</taxon>
        <taxon>Cocoseae</taxon>
        <taxon>Attaleinae</taxon>
        <taxon>Cocos</taxon>
    </lineage>
</organism>
<dbReference type="EMBL" id="CM017882">
    <property type="protein sequence ID" value="KAG1363426.1"/>
    <property type="molecule type" value="Genomic_DNA"/>
</dbReference>
<protein>
    <recommendedName>
        <fullName evidence="1">Sialidase domain-containing protein</fullName>
    </recommendedName>
</protein>
<dbReference type="AlphaFoldDB" id="A0A8K0N8I3"/>
<reference evidence="2" key="1">
    <citation type="journal article" date="2017" name="Gigascience">
        <title>The genome draft of coconut (Cocos nucifera).</title>
        <authorList>
            <person name="Xiao Y."/>
            <person name="Xu P."/>
            <person name="Fan H."/>
            <person name="Baudouin L."/>
            <person name="Xia W."/>
            <person name="Bocs S."/>
            <person name="Xu J."/>
            <person name="Li Q."/>
            <person name="Guo A."/>
            <person name="Zhou L."/>
            <person name="Li J."/>
            <person name="Wu Y."/>
            <person name="Ma Z."/>
            <person name="Armero A."/>
            <person name="Issali A.E."/>
            <person name="Liu N."/>
            <person name="Peng M."/>
            <person name="Yang Y."/>
        </authorList>
    </citation>
    <scope>NUCLEOTIDE SEQUENCE</scope>
    <source>
        <tissue evidence="2">Spear leaf of Hainan Tall coconut</tissue>
    </source>
</reference>
<evidence type="ECO:0000313" key="3">
    <source>
        <dbReference type="Proteomes" id="UP000797356"/>
    </source>
</evidence>
<dbReference type="PANTHER" id="PTHR43752:SF2">
    <property type="entry name" value="BNR_ASP-BOX REPEAT FAMILY PROTEIN"/>
    <property type="match status" value="1"/>
</dbReference>
<feature type="domain" description="Sialidase" evidence="1">
    <location>
        <begin position="46"/>
        <end position="96"/>
    </location>
</feature>
<evidence type="ECO:0000313" key="2">
    <source>
        <dbReference type="EMBL" id="KAG1363426.1"/>
    </source>
</evidence>
<keyword evidence="3" id="KW-1185">Reference proteome</keyword>
<sequence length="111" mass="12311">MGEEPSDNRVSARDLNMVSIRNTFGIAKKNSSNGGGSTIGWKIDEDHLLVAYFGGSQEGAPDAKIWLQRYKDGCWDPPLVADEQFNAPMWNPVLFKLSLLKSCCSFTRSLL</sequence>
<comment type="caution">
    <text evidence="2">The sequence shown here is derived from an EMBL/GenBank/DDBJ whole genome shotgun (WGS) entry which is preliminary data.</text>
</comment>
<dbReference type="InterPro" id="IPR011040">
    <property type="entry name" value="Sialidase"/>
</dbReference>
<dbReference type="Proteomes" id="UP000797356">
    <property type="component" value="Chromosome 11"/>
</dbReference>
<reference evidence="2" key="2">
    <citation type="submission" date="2019-07" db="EMBL/GenBank/DDBJ databases">
        <authorList>
            <person name="Yang Y."/>
            <person name="Bocs S."/>
            <person name="Baudouin L."/>
        </authorList>
    </citation>
    <scope>NUCLEOTIDE SEQUENCE</scope>
    <source>
        <tissue evidence="2">Spear leaf of Hainan Tall coconut</tissue>
    </source>
</reference>
<accession>A0A8K0N8I3</accession>
<proteinExistence type="predicted"/>
<dbReference type="Pfam" id="PF13088">
    <property type="entry name" value="BNR_2"/>
    <property type="match status" value="1"/>
</dbReference>
<gene>
    <name evidence="2" type="ORF">COCNU_11G002530</name>
</gene>
<dbReference type="OrthoDB" id="504663at2759"/>